<evidence type="ECO:0000256" key="1">
    <source>
        <dbReference type="SAM" id="MobiDB-lite"/>
    </source>
</evidence>
<evidence type="ECO:0000313" key="2">
    <source>
        <dbReference type="EMBL" id="MCU6796397.1"/>
    </source>
</evidence>
<organism evidence="2 3">
    <name type="scientific">Paenibacillus baimaensis</name>
    <dbReference type="NCBI Taxonomy" id="2982185"/>
    <lineage>
        <taxon>Bacteria</taxon>
        <taxon>Bacillati</taxon>
        <taxon>Bacillota</taxon>
        <taxon>Bacilli</taxon>
        <taxon>Bacillales</taxon>
        <taxon>Paenibacillaceae</taxon>
        <taxon>Paenibacillus</taxon>
    </lineage>
</organism>
<evidence type="ECO:0000313" key="3">
    <source>
        <dbReference type="Proteomes" id="UP001652445"/>
    </source>
</evidence>
<proteinExistence type="predicted"/>
<feature type="region of interest" description="Disordered" evidence="1">
    <location>
        <begin position="180"/>
        <end position="207"/>
    </location>
</feature>
<feature type="compositionally biased region" description="Basic and acidic residues" evidence="1">
    <location>
        <begin position="195"/>
        <end position="207"/>
    </location>
</feature>
<dbReference type="Proteomes" id="UP001652445">
    <property type="component" value="Unassembled WGS sequence"/>
</dbReference>
<dbReference type="EMBL" id="JAOQIO010000103">
    <property type="protein sequence ID" value="MCU6796397.1"/>
    <property type="molecule type" value="Genomic_DNA"/>
</dbReference>
<reference evidence="2 3" key="1">
    <citation type="submission" date="2022-09" db="EMBL/GenBank/DDBJ databases">
        <authorList>
            <person name="Han X.L."/>
            <person name="Wang Q."/>
            <person name="Lu T."/>
        </authorList>
    </citation>
    <scope>NUCLEOTIDE SEQUENCE [LARGE SCALE GENOMIC DNA]</scope>
    <source>
        <strain evidence="2 3">WQ 127069</strain>
    </source>
</reference>
<feature type="compositionally biased region" description="Polar residues" evidence="1">
    <location>
        <begin position="142"/>
        <end position="151"/>
    </location>
</feature>
<name>A0ABT2UP22_9BACL</name>
<feature type="region of interest" description="Disordered" evidence="1">
    <location>
        <begin position="303"/>
        <end position="331"/>
    </location>
</feature>
<keyword evidence="3" id="KW-1185">Reference proteome</keyword>
<comment type="caution">
    <text evidence="2">The sequence shown here is derived from an EMBL/GenBank/DDBJ whole genome shotgun (WGS) entry which is preliminary data.</text>
</comment>
<accession>A0ABT2UP22</accession>
<gene>
    <name evidence="2" type="ORF">OB236_30165</name>
</gene>
<dbReference type="RefSeq" id="WP_262687215.1">
    <property type="nucleotide sequence ID" value="NZ_JAOQIO010000103.1"/>
</dbReference>
<feature type="compositionally biased region" description="Basic residues" evidence="1">
    <location>
        <begin position="307"/>
        <end position="331"/>
    </location>
</feature>
<sequence>MQAVNSDGLKLFVEKVVCINREGPESKKGRLVTVKDDHLVLLTEEQYLYYQTKHIKSITIDSIEPEGTVIPFNKKSVYLDATSFKDILEKMSFRRVQINQGGPESVNGVLSRLFENHVDLVQGHEIIKVATPHIKNISYNLSKQDANSNKDSQSEKVAENNTKVLPESVELKEQITIQNTKQAEVKQKPLAQSRNRSEKKERSLIHEPKPVRVEIPFIQESKPIDPVIILQNQDSDYQDSDYQDSGSTERDEFTDALPVIADNPSKDTTIQLVGGSKPDISFMKNNPVPNYPETMFYNPVVEQTANKTRKGRSRKSKLFKRNRKTKRPTATKRKRKIIKFKFIRTSKVTIKKIKKVNIKKIKIKKIKIMKKSLIWRKKRKPSKTVRLRLVWINPIIKMYFPRK</sequence>
<feature type="region of interest" description="Disordered" evidence="1">
    <location>
        <begin position="142"/>
        <end position="163"/>
    </location>
</feature>
<protein>
    <recommendedName>
        <fullName evidence="4">DUF2642 domain-containing protein</fullName>
    </recommendedName>
</protein>
<evidence type="ECO:0008006" key="4">
    <source>
        <dbReference type="Google" id="ProtNLM"/>
    </source>
</evidence>